<reference evidence="2" key="2">
    <citation type="submission" date="2021-08" db="EMBL/GenBank/DDBJ databases">
        <authorList>
            <person name="Tani A."/>
            <person name="Ola A."/>
            <person name="Ogura Y."/>
            <person name="Katsura K."/>
            <person name="Hayashi T."/>
        </authorList>
    </citation>
    <scope>NUCLEOTIDE SEQUENCE</scope>
    <source>
        <strain evidence="2">NBRC 103626</strain>
    </source>
</reference>
<keyword evidence="3" id="KW-1185">Reference proteome</keyword>
<gene>
    <name evidence="2" type="ORF">NBEOAGPD_2728</name>
</gene>
<keyword evidence="1" id="KW-0732">Signal</keyword>
<dbReference type="InterPro" id="IPR036909">
    <property type="entry name" value="Cyt_c-like_dom_sf"/>
</dbReference>
<comment type="caution">
    <text evidence="2">The sequence shown here is derived from an EMBL/GenBank/DDBJ whole genome shotgun (WGS) entry which is preliminary data.</text>
</comment>
<dbReference type="SUPFAM" id="SSF46626">
    <property type="entry name" value="Cytochrome c"/>
    <property type="match status" value="1"/>
</dbReference>
<dbReference type="GO" id="GO:0020037">
    <property type="term" value="F:heme binding"/>
    <property type="evidence" value="ECO:0007669"/>
    <property type="project" value="InterPro"/>
</dbReference>
<accession>A0AA37MC87</accession>
<evidence type="ECO:0000313" key="3">
    <source>
        <dbReference type="Proteomes" id="UP001055108"/>
    </source>
</evidence>
<dbReference type="GO" id="GO:0009055">
    <property type="term" value="F:electron transfer activity"/>
    <property type="evidence" value="ECO:0007669"/>
    <property type="project" value="InterPro"/>
</dbReference>
<reference evidence="2" key="1">
    <citation type="journal article" date="2016" name="Front. Microbiol.">
        <title>Genome Sequence of the Piezophilic, Mesophilic Sulfate-Reducing Bacterium Desulfovibrio indicus J2T.</title>
        <authorList>
            <person name="Cao J."/>
            <person name="Maignien L."/>
            <person name="Shao Z."/>
            <person name="Alain K."/>
            <person name="Jebbar M."/>
        </authorList>
    </citation>
    <scope>NUCLEOTIDE SEQUENCE</scope>
    <source>
        <strain evidence="2">NBRC 103626</strain>
    </source>
</reference>
<evidence type="ECO:0000256" key="1">
    <source>
        <dbReference type="SAM" id="SignalP"/>
    </source>
</evidence>
<dbReference type="AlphaFoldDB" id="A0AA37MC87"/>
<dbReference type="Proteomes" id="UP001055108">
    <property type="component" value="Unassembled WGS sequence"/>
</dbReference>
<feature type="chain" id="PRO_5041364284" description="Sulfite:cytochrome c oxidoreductase subunit B" evidence="1">
    <location>
        <begin position="27"/>
        <end position="111"/>
    </location>
</feature>
<dbReference type="RefSeq" id="WP_238303486.1">
    <property type="nucleotide sequence ID" value="NZ_BPQM01000063.1"/>
</dbReference>
<dbReference type="Gene3D" id="1.10.760.10">
    <property type="entry name" value="Cytochrome c-like domain"/>
    <property type="match status" value="1"/>
</dbReference>
<evidence type="ECO:0000313" key="2">
    <source>
        <dbReference type="EMBL" id="GJD79501.1"/>
    </source>
</evidence>
<feature type="signal peptide" evidence="1">
    <location>
        <begin position="1"/>
        <end position="26"/>
    </location>
</feature>
<proteinExistence type="predicted"/>
<organism evidence="2 3">
    <name type="scientific">Methylobacterium gregans</name>
    <dbReference type="NCBI Taxonomy" id="374424"/>
    <lineage>
        <taxon>Bacteria</taxon>
        <taxon>Pseudomonadati</taxon>
        <taxon>Pseudomonadota</taxon>
        <taxon>Alphaproteobacteria</taxon>
        <taxon>Hyphomicrobiales</taxon>
        <taxon>Methylobacteriaceae</taxon>
        <taxon>Methylobacterium</taxon>
    </lineage>
</organism>
<sequence length="111" mass="11964">MPRKRLFRRITWLAALVALSAFPALAAPRSYALPEPTAELRPPADGAHAAGFASAQANCMTCHSVDYIAMQPPGKGRAFWEAEVTKMIKVYGAPIDEAQAKAIAAYLSAQY</sequence>
<evidence type="ECO:0008006" key="4">
    <source>
        <dbReference type="Google" id="ProtNLM"/>
    </source>
</evidence>
<dbReference type="EMBL" id="BPQM01000063">
    <property type="protein sequence ID" value="GJD79501.1"/>
    <property type="molecule type" value="Genomic_DNA"/>
</dbReference>
<protein>
    <recommendedName>
        <fullName evidence="4">Sulfite:cytochrome c oxidoreductase subunit B</fullName>
    </recommendedName>
</protein>
<name>A0AA37MC87_9HYPH</name>